<evidence type="ECO:0000259" key="3">
    <source>
        <dbReference type="Pfam" id="PF18276"/>
    </source>
</evidence>
<feature type="domain" description="Tc toxin complex TcA C-terminal TcB-binding" evidence="3">
    <location>
        <begin position="2226"/>
        <end position="2361"/>
    </location>
</feature>
<feature type="coiled-coil region" evidence="2">
    <location>
        <begin position="2206"/>
        <end position="2233"/>
    </location>
</feature>
<evidence type="ECO:0000256" key="1">
    <source>
        <dbReference type="ARBA" id="ARBA00023026"/>
    </source>
</evidence>
<dbReference type="InterPro" id="IPR040840">
    <property type="entry name" value="TcA_TcB_BD"/>
</dbReference>
<reference evidence="6 7" key="1">
    <citation type="submission" date="2024-02" db="EMBL/GenBank/DDBJ databases">
        <title>Identification of pathogenicity and growth-promoting functions of Pseudomonas putida variants.</title>
        <authorList>
            <person name="Sun J."/>
        </authorList>
    </citation>
    <scope>NUCLEOTIDE SEQUENCE [LARGE SCALE GENOMIC DNA]</scope>
    <source>
        <strain evidence="6 7">A04</strain>
    </source>
</reference>
<dbReference type="Pfam" id="PF20220">
    <property type="entry name" value="ABC_toxin_N"/>
    <property type="match status" value="1"/>
</dbReference>
<dbReference type="InterPro" id="IPR041079">
    <property type="entry name" value="Neuraminidase-like"/>
</dbReference>
<dbReference type="InterPro" id="IPR018003">
    <property type="entry name" value="Insecticidal_toxin/plasmid_vir"/>
</dbReference>
<protein>
    <submittedName>
        <fullName evidence="6">Neuraminidase-like domain-containing protein</fullName>
    </submittedName>
</protein>
<dbReference type="InterPro" id="IPR046839">
    <property type="entry name" value="ABC_toxin_N"/>
</dbReference>
<evidence type="ECO:0000259" key="4">
    <source>
        <dbReference type="Pfam" id="PF18413"/>
    </source>
</evidence>
<sequence length="2537" mass="282020">MQLLASSSERSFFRSDPLVLPRLNGLAKLKSCSPCGVGLSSGLLRQGYLMIQNFSEQSKSLMSKLKVDSLASLGDLSVEELREQLGDMVDIDEARQLHDQVRRARNRTLLDEKNIIIRHSPLVPKRLQHVNDRPIERPGRYCAPGNVASMFSPAAYLAELYKQAKELYPAKNPWHIDERRPDLRQLVLSQNNLDTPISALSLSNEILLSRAIEALTPPGSPALNHDQLLETLSTDVGNSTTPYHHHHNRLRQVFVQNDADLSHLLAAPHFTKHLDDAALACLHYDISPALRRLLTDDINEQNAEEQFTKYFPGMTPTAMMQPARLRSWFGLTDAELQGFMGEMDKAEYIGRTLTTRADDEMIQLTLSDTPPNMRYVRLYPLHNDTWQLAFKFQINRVVKFELSGPFEFELKAADYGLDHCAPDVEYRHSFEWADVPAEAALTAKWTRSASADHESRESTLNVTCTRLSIAAYLLQLNKIVRLYKVTQLSPRALQDIINSVEPSQITDQTLAIVLRTAHSVKRYGIDHQDALLMARGFISEASDGTEKSQFDRLFNDPPLVAGGLIRDNTRLRLHPDHASEHADIKATLKRACQTDDEGLFELGRLISGLADADVGMNVIMSHLSALYTLSLWARHHGLTLAELRQLLQMMGAPHPMHSLDNSGWQLLLQELRSTTDWMATRGWTVHDLQLMTRAVEAIPASTEVGNLLNDMRAALSAAQLPEAPTVQDLLGVLSPLTASTFNLSGDALAQALLNWVNRAEPSGLTLQQACERLRKADPSAPHERVLVDFAYTLAQMTLIAHGCGVTGDALRLLVEKPQLLAANAGHSGTAGLLRDVQTLMALGNFSDWLSTLADPSGAGGALLAALGEGAGVSLSQLSMTTGVAQATLAQAAVHAHDQDELKEPTKVHSWQEIELLMQWAKLAEAYAVMPDTLAKLLAQDDEWAAWRQMADAFHAGLKPSQVTAAHAATERPLSLALTGVLGAKQNFSVEALNKHLLIDVLDAEQVISSRIAEAMSALQQFIHCTLSTPEDPANVRHVVLGRQFFKDWTRWNASYANWAAGQMLMYYPENYIEPTVRLGQTPAMDDMLQTLGQAQVNDDTVGDAFQGYLSAFEEVANLETISGYHDNREADTGKSWFIGRSRSQPHQYWWRTVDEAKRAPEGVLPANAWTAWTKIELAPQVQGRLIRPVVFRGRLHLGWVERQEHIITRDDKGQPELREWNWTFKLAWLRYDGKWSVPIEYPLVVDIGKDTVLEDLSLFLAAWPQRDGLLAAIYDRAAEKVSEASTVTGLEISENFSSCPLGSVELFLGPVQHWLDTTLDTGMCAVFEGLELPSAENRMPVSAGSGTPIGFTQFDARLDEAKVIGGEGEIGNTYSLYFRSQLSVTSKRPPIENKWVEVLLAQYPELGAETNQIRGLIRSNEGALLTRHENGWFVGYLVISESQMSAYFGHNSSSITRVANDVRLLYWTGLKRVESSAGNAVVARVTITQEGQLRRMSLYFNEDSSSNPTPRNVLGVLGYPYDQHDDTLYPQDYLNLLGKVRAEEVLCRIYSVDGTRWKTVKANQEYDLSQGPAQVQLNTTAPMGDISEWEGGSEALHRIEFQFGNGNTRNYTLKVYKDADVLKTAIIGATDQGAQYLAHRGQVTRLNTLFARELTVKAVSGIDAILNYDTQHIPEPKLGVVVRLTLPVYKETYHGTERWAEVWLATDKEARTLLWRGQLSDNTKVLASMLFESDQSYVGQQSYHLETKYSAKHNKAISGLSIMISSETLAIQRDSDAASTGQVLLKDNVDSVQVFGRNDTESMDFTGANALYFWELFYYTPMLVMQRFLQEERFDLAEQWLKYVFNPAGYSVSGVGTQRMWNVRPLEEDTSWNDDPLKSVDPDAVAQNDPMHYKYNVFMRLLDICIGRGDAAYRRLQRDTLSEASVWYQRAVSLLGDAPWAPPATGWNEPVLGQAAAPGESPFLPEVNRTMLGYWEALRIRQYNLRHNLTLDGQPLSLPLYATPADPKALLAAAVAAEASGERGLTEVNDVPALRFTVLLDGARSMAAQLIHFGSEMQWILERQDAEALAGLLASQGAELAESNVALFKHTLKELAADRVTLQSSLVAATASRNHYLNLYQRNISDREHLALKLRTESEQAGAAESALMAGASIIAAFPKIFGFSNGGGKPEDVLKAVAYGFGARSKVYGIKASRLSQEEVFARRRAEWKFQYESAEKQMATVQAQLDALTVRETSAQMHIAHLNTQAAHSQAQLALYQGKYTGKAMYSWLRARLASIFYTYYDLTVSRCLMAQKALQWEKGDTDVYLRTGTWNSAWSGLLCGEGLMLALGQMETAWVKWQKRELEVTRTVSLARLFDGKLSSQGQPVTLGEAVKVLLDGKTVEVDDQLEHSSLALAANGMLSVQFGLKALNLAAGFETAASRRIRSIAVSLPALLGPYQDVHARLLTSAQGLPAGCEQMNVSHAMQDNGQFSQLNGYPAFRPGNQLLPFEGLHIAKADDREDQTLMTLNFDQAQGDQRALLERLNDIILHVQFTVR</sequence>
<dbReference type="RefSeq" id="WP_339550634.1">
    <property type="nucleotide sequence ID" value="NZ_JBBHLD010000024.1"/>
</dbReference>
<evidence type="ECO:0000313" key="6">
    <source>
        <dbReference type="EMBL" id="MEJ5907195.1"/>
    </source>
</evidence>
<feature type="domain" description="ABC toxin N-terminal" evidence="5">
    <location>
        <begin position="988"/>
        <end position="1086"/>
    </location>
</feature>
<keyword evidence="2" id="KW-0175">Coiled coil</keyword>
<dbReference type="EMBL" id="JBBHLD010000024">
    <property type="protein sequence ID" value="MEJ5907195.1"/>
    <property type="molecule type" value="Genomic_DNA"/>
</dbReference>
<dbReference type="Pfam" id="PF18413">
    <property type="entry name" value="Neuraminidase"/>
    <property type="match status" value="1"/>
</dbReference>
<accession>A0ABU8RBK7</accession>
<comment type="caution">
    <text evidence="6">The sequence shown here is derived from an EMBL/GenBank/DDBJ whole genome shotgun (WGS) entry which is preliminary data.</text>
</comment>
<proteinExistence type="predicted"/>
<evidence type="ECO:0000313" key="7">
    <source>
        <dbReference type="Proteomes" id="UP001377692"/>
    </source>
</evidence>
<organism evidence="6 7">
    <name type="scientific">Pseudomonas kermanshahensis</name>
    <dbReference type="NCBI Taxonomy" id="2745482"/>
    <lineage>
        <taxon>Bacteria</taxon>
        <taxon>Pseudomonadati</taxon>
        <taxon>Pseudomonadota</taxon>
        <taxon>Gammaproteobacteria</taxon>
        <taxon>Pseudomonadales</taxon>
        <taxon>Pseudomonadaceae</taxon>
        <taxon>Pseudomonas</taxon>
    </lineage>
</organism>
<keyword evidence="1" id="KW-0843">Virulence</keyword>
<evidence type="ECO:0000259" key="5">
    <source>
        <dbReference type="Pfam" id="PF20220"/>
    </source>
</evidence>
<keyword evidence="7" id="KW-1185">Reference proteome</keyword>
<dbReference type="Pfam" id="PF18276">
    <property type="entry name" value="TcA_TcB_BD"/>
    <property type="match status" value="1"/>
</dbReference>
<feature type="domain" description="Neuraminidase-like" evidence="4">
    <location>
        <begin position="1118"/>
        <end position="1242"/>
    </location>
</feature>
<dbReference type="Proteomes" id="UP001377692">
    <property type="component" value="Unassembled WGS sequence"/>
</dbReference>
<dbReference type="Pfam" id="PF03538">
    <property type="entry name" value="VRP1"/>
    <property type="match status" value="1"/>
</dbReference>
<gene>
    <name evidence="6" type="ORF">V7V80_21155</name>
</gene>
<evidence type="ECO:0000256" key="2">
    <source>
        <dbReference type="SAM" id="Coils"/>
    </source>
</evidence>
<name>A0ABU8RBK7_9PSED</name>